<dbReference type="InterPro" id="IPR012908">
    <property type="entry name" value="PGAP1-ab_dom-like"/>
</dbReference>
<dbReference type="OrthoDB" id="5095936at2"/>
<dbReference type="Gene3D" id="3.40.50.1820">
    <property type="entry name" value="alpha/beta hydrolase"/>
    <property type="match status" value="1"/>
</dbReference>
<evidence type="ECO:0000313" key="3">
    <source>
        <dbReference type="Proteomes" id="UP000292507"/>
    </source>
</evidence>
<dbReference type="EMBL" id="SHKV01000001">
    <property type="protein sequence ID" value="RZU31150.1"/>
    <property type="molecule type" value="Genomic_DNA"/>
</dbReference>
<organism evidence="2 3">
    <name type="scientific">Blastococcus saxobsidens</name>
    <dbReference type="NCBI Taxonomy" id="138336"/>
    <lineage>
        <taxon>Bacteria</taxon>
        <taxon>Bacillati</taxon>
        <taxon>Actinomycetota</taxon>
        <taxon>Actinomycetes</taxon>
        <taxon>Geodermatophilales</taxon>
        <taxon>Geodermatophilaceae</taxon>
        <taxon>Blastococcus</taxon>
    </lineage>
</organism>
<dbReference type="AlphaFoldDB" id="A0A4Q7Y2V4"/>
<evidence type="ECO:0000313" key="2">
    <source>
        <dbReference type="EMBL" id="RZU31150.1"/>
    </source>
</evidence>
<proteinExistence type="predicted"/>
<reference evidence="2 3" key="1">
    <citation type="submission" date="2019-02" db="EMBL/GenBank/DDBJ databases">
        <title>Sequencing the genomes of 1000 actinobacteria strains.</title>
        <authorList>
            <person name="Klenk H.-P."/>
        </authorList>
    </citation>
    <scope>NUCLEOTIDE SEQUENCE [LARGE SCALE GENOMIC DNA]</scope>
    <source>
        <strain evidence="2 3">DSM 44509</strain>
    </source>
</reference>
<protein>
    <submittedName>
        <fullName evidence="2">PGAP1-like protein</fullName>
    </submittedName>
</protein>
<sequence length="466" mass="47830">MSSPEISVSGGAGGIEAELADLVALARSSSELAEELASTSLTCHGLLADPDLLASAVLDPAGVARFSAALLDALDGPRGLTVLAATFAARAITLQGAAAAYEAADAALAELADTVDWAQGFFWPATVGGLLLEGAGRLLADPVGTAVDTAALVDDPERWLTEHPGVVDELVGSLPGAGSLVGVLTGGLASPWLCGGDVRSAARRLGLLWPDGTPVVTTLPDDDKVGAVTPPRTVADLMVALNRRATASRAEQDQIDVRVLTHADGTRAYIVDIPGTADWSLPGGPVNPQTHDLGTNVRVLGGDVTTRQEAIAEALRRAGAGPSDPVMLVGHSQGGMVAAQAAHDARTPAFDFDVRSVVTAGSPIARAGVPPSVQVLALENAHDVVPHLDSRKNDDDPNVTTVTFDVQRGSIGDNHGIAGAYQYGAEAVDRSDDPSIAAFRVHSAPFFVRPGEQATVVAHVYEIGRK</sequence>
<keyword evidence="3" id="KW-1185">Reference proteome</keyword>
<gene>
    <name evidence="2" type="ORF">BKA19_0798</name>
</gene>
<accession>A0A4Q7Y2V4</accession>
<name>A0A4Q7Y2V4_9ACTN</name>
<dbReference type="SUPFAM" id="SSF53474">
    <property type="entry name" value="alpha/beta-Hydrolases"/>
    <property type="match status" value="1"/>
</dbReference>
<dbReference type="GO" id="GO:0016788">
    <property type="term" value="F:hydrolase activity, acting on ester bonds"/>
    <property type="evidence" value="ECO:0007669"/>
    <property type="project" value="InterPro"/>
</dbReference>
<dbReference type="Pfam" id="PF07819">
    <property type="entry name" value="PGAP1"/>
    <property type="match status" value="1"/>
</dbReference>
<comment type="caution">
    <text evidence="2">The sequence shown here is derived from an EMBL/GenBank/DDBJ whole genome shotgun (WGS) entry which is preliminary data.</text>
</comment>
<feature type="domain" description="GPI inositol-deacylase PGAP1-like alpha/beta" evidence="1">
    <location>
        <begin position="318"/>
        <end position="403"/>
    </location>
</feature>
<evidence type="ECO:0000259" key="1">
    <source>
        <dbReference type="Pfam" id="PF07819"/>
    </source>
</evidence>
<dbReference type="RefSeq" id="WP_104527904.1">
    <property type="nucleotide sequence ID" value="NZ_POQT01000008.1"/>
</dbReference>
<dbReference type="Proteomes" id="UP000292507">
    <property type="component" value="Unassembled WGS sequence"/>
</dbReference>
<dbReference type="InterPro" id="IPR029058">
    <property type="entry name" value="AB_hydrolase_fold"/>
</dbReference>